<dbReference type="SMART" id="SM00895">
    <property type="entry name" value="FCD"/>
    <property type="match status" value="1"/>
</dbReference>
<dbReference type="Proteomes" id="UP001236806">
    <property type="component" value="Unassembled WGS sequence"/>
</dbReference>
<dbReference type="InterPro" id="IPR000524">
    <property type="entry name" value="Tscrpt_reg_HTH_GntR"/>
</dbReference>
<dbReference type="Pfam" id="PF07729">
    <property type="entry name" value="FCD"/>
    <property type="match status" value="1"/>
</dbReference>
<evidence type="ECO:0000256" key="3">
    <source>
        <dbReference type="ARBA" id="ARBA00023163"/>
    </source>
</evidence>
<dbReference type="InterPro" id="IPR036388">
    <property type="entry name" value="WH-like_DNA-bd_sf"/>
</dbReference>
<dbReference type="SUPFAM" id="SSF48008">
    <property type="entry name" value="GntR ligand-binding domain-like"/>
    <property type="match status" value="1"/>
</dbReference>
<keyword evidence="1" id="KW-0805">Transcription regulation</keyword>
<dbReference type="SUPFAM" id="SSF46785">
    <property type="entry name" value="Winged helix' DNA-binding domain"/>
    <property type="match status" value="1"/>
</dbReference>
<protein>
    <submittedName>
        <fullName evidence="5">DNA-binding GntR family transcriptional regulator</fullName>
    </submittedName>
</protein>
<reference evidence="5 6" key="1">
    <citation type="submission" date="2023-07" db="EMBL/GenBank/DDBJ databases">
        <title>Comparative genomics of wheat-associated soil bacteria to identify genetic determinants of phenazine resistance.</title>
        <authorList>
            <person name="Mouncey N."/>
        </authorList>
    </citation>
    <scope>NUCLEOTIDE SEQUENCE [LARGE SCALE GENOMIC DNA]</scope>
    <source>
        <strain evidence="5 6">W1I3</strain>
    </source>
</reference>
<dbReference type="RefSeq" id="WP_306638363.1">
    <property type="nucleotide sequence ID" value="NZ_JAUSXB010000001.1"/>
</dbReference>
<evidence type="ECO:0000259" key="4">
    <source>
        <dbReference type="PROSITE" id="PS50949"/>
    </source>
</evidence>
<evidence type="ECO:0000313" key="6">
    <source>
        <dbReference type="Proteomes" id="UP001236806"/>
    </source>
</evidence>
<evidence type="ECO:0000313" key="5">
    <source>
        <dbReference type="EMBL" id="MDQ0676025.1"/>
    </source>
</evidence>
<dbReference type="PROSITE" id="PS50949">
    <property type="entry name" value="HTH_GNTR"/>
    <property type="match status" value="1"/>
</dbReference>
<dbReference type="Gene3D" id="1.10.10.10">
    <property type="entry name" value="Winged helix-like DNA-binding domain superfamily/Winged helix DNA-binding domain"/>
    <property type="match status" value="1"/>
</dbReference>
<gene>
    <name evidence="5" type="ORF">QFZ36_003586</name>
</gene>
<comment type="caution">
    <text evidence="5">The sequence shown here is derived from an EMBL/GenBank/DDBJ whole genome shotgun (WGS) entry which is preliminary data.</text>
</comment>
<accession>A0ABU0PPY3</accession>
<feature type="domain" description="HTH gntR-type" evidence="4">
    <location>
        <begin position="2"/>
        <end position="69"/>
    </location>
</feature>
<dbReference type="InterPro" id="IPR008920">
    <property type="entry name" value="TF_FadR/GntR_C"/>
</dbReference>
<sequence>MATKRDLIAAELRRQISTGELARGARVPQSQLASKFSTSITPVREALGLLEAEGVLVAEPHHGVRVATANLAQVKTVYLMRQLAEPYAMQRAVWNMSRRDLQEATELFEDMEQSENAGDKPAFNEANRKFHFAFYDRCGDDGLRTEIAMLWQRYPWDLLQVIEHRAPDSHEEHRRILDAARAGNLQLVAGATRDHLKHGYLALAARLSDEPQLDPFPVNDD</sequence>
<dbReference type="EMBL" id="JAUSXB010000001">
    <property type="protein sequence ID" value="MDQ0676025.1"/>
    <property type="molecule type" value="Genomic_DNA"/>
</dbReference>
<dbReference type="Pfam" id="PF00392">
    <property type="entry name" value="GntR"/>
    <property type="match status" value="1"/>
</dbReference>
<dbReference type="PANTHER" id="PTHR43537">
    <property type="entry name" value="TRANSCRIPTIONAL REGULATOR, GNTR FAMILY"/>
    <property type="match status" value="1"/>
</dbReference>
<organism evidence="5 6">
    <name type="scientific">Pseudarthrobacter siccitolerans</name>
    <dbReference type="NCBI Taxonomy" id="861266"/>
    <lineage>
        <taxon>Bacteria</taxon>
        <taxon>Bacillati</taxon>
        <taxon>Actinomycetota</taxon>
        <taxon>Actinomycetes</taxon>
        <taxon>Micrococcales</taxon>
        <taxon>Micrococcaceae</taxon>
        <taxon>Pseudarthrobacter</taxon>
    </lineage>
</organism>
<dbReference type="InterPro" id="IPR036390">
    <property type="entry name" value="WH_DNA-bd_sf"/>
</dbReference>
<dbReference type="PANTHER" id="PTHR43537:SF24">
    <property type="entry name" value="GLUCONATE OPERON TRANSCRIPTIONAL REPRESSOR"/>
    <property type="match status" value="1"/>
</dbReference>
<dbReference type="GO" id="GO:0003677">
    <property type="term" value="F:DNA binding"/>
    <property type="evidence" value="ECO:0007669"/>
    <property type="project" value="UniProtKB-KW"/>
</dbReference>
<name>A0ABU0PPY3_9MICC</name>
<dbReference type="CDD" id="cd07377">
    <property type="entry name" value="WHTH_GntR"/>
    <property type="match status" value="1"/>
</dbReference>
<evidence type="ECO:0000256" key="2">
    <source>
        <dbReference type="ARBA" id="ARBA00023125"/>
    </source>
</evidence>
<dbReference type="InterPro" id="IPR011711">
    <property type="entry name" value="GntR_C"/>
</dbReference>
<dbReference type="Gene3D" id="1.20.120.530">
    <property type="entry name" value="GntR ligand-binding domain-like"/>
    <property type="match status" value="1"/>
</dbReference>
<evidence type="ECO:0000256" key="1">
    <source>
        <dbReference type="ARBA" id="ARBA00023015"/>
    </source>
</evidence>
<keyword evidence="6" id="KW-1185">Reference proteome</keyword>
<dbReference type="SMART" id="SM00345">
    <property type="entry name" value="HTH_GNTR"/>
    <property type="match status" value="1"/>
</dbReference>
<proteinExistence type="predicted"/>
<keyword evidence="3" id="KW-0804">Transcription</keyword>
<keyword evidence="2 5" id="KW-0238">DNA-binding</keyword>